<evidence type="ECO:0000313" key="1">
    <source>
        <dbReference type="EMBL" id="KAG2491737.1"/>
    </source>
</evidence>
<organism evidence="1 2">
    <name type="scientific">Edaphochlamys debaryana</name>
    <dbReference type="NCBI Taxonomy" id="47281"/>
    <lineage>
        <taxon>Eukaryota</taxon>
        <taxon>Viridiplantae</taxon>
        <taxon>Chlorophyta</taxon>
        <taxon>core chlorophytes</taxon>
        <taxon>Chlorophyceae</taxon>
        <taxon>CS clade</taxon>
        <taxon>Chlamydomonadales</taxon>
        <taxon>Chlamydomonadales incertae sedis</taxon>
        <taxon>Edaphochlamys</taxon>
    </lineage>
</organism>
<reference evidence="1" key="1">
    <citation type="journal article" date="2020" name="bioRxiv">
        <title>Comparative genomics of Chlamydomonas.</title>
        <authorList>
            <person name="Craig R.J."/>
            <person name="Hasan A.R."/>
            <person name="Ness R.W."/>
            <person name="Keightley P.D."/>
        </authorList>
    </citation>
    <scope>NUCLEOTIDE SEQUENCE</scope>
    <source>
        <strain evidence="1">CCAP 11/70</strain>
    </source>
</reference>
<name>A0A835XY30_9CHLO</name>
<dbReference type="EMBL" id="JAEHOE010000050">
    <property type="protein sequence ID" value="KAG2491737.1"/>
    <property type="molecule type" value="Genomic_DNA"/>
</dbReference>
<dbReference type="Proteomes" id="UP000612055">
    <property type="component" value="Unassembled WGS sequence"/>
</dbReference>
<dbReference type="AlphaFoldDB" id="A0A835XY30"/>
<accession>A0A835XY30</accession>
<protein>
    <submittedName>
        <fullName evidence="1">Uncharacterized protein</fullName>
    </submittedName>
</protein>
<keyword evidence="2" id="KW-1185">Reference proteome</keyword>
<gene>
    <name evidence="1" type="ORF">HYH03_009900</name>
</gene>
<evidence type="ECO:0000313" key="2">
    <source>
        <dbReference type="Proteomes" id="UP000612055"/>
    </source>
</evidence>
<proteinExistence type="predicted"/>
<sequence>MVKPEPAQSVVVPKMVVDTSKGGPPQFRLTKLFIDAYQTCPAAATKKCVPATTCGIYSGSKSDKLDCGLLYSPSGLLRFGPDPVSQNLVLAKINPENGNGEWLWDDWANRRDDFTRDTFNLTNLNPYTKTSVFLTSNGKLVHYDVEHGQPITDSFNNRFRHENPLKGTTIIQNTGVENGPFTLTLNDKLGAAFIKNKYGKTAWYCGCKPGQVSAITYDPSDNVGNRCFDIAKETALLTSHLDQTGSSSFLALGLPEGVTQKEGMFITQEPYTHSYRNLKWTVTQEAPGVPDKNDIWIWTVGSSEYNSMMLFHRIRSVANPTL</sequence>
<comment type="caution">
    <text evidence="1">The sequence shown here is derived from an EMBL/GenBank/DDBJ whole genome shotgun (WGS) entry which is preliminary data.</text>
</comment>